<keyword evidence="7" id="KW-0406">Ion transport</keyword>
<dbReference type="SUPFAM" id="SSF52540">
    <property type="entry name" value="P-loop containing nucleoside triphosphate hydrolases"/>
    <property type="match status" value="1"/>
</dbReference>
<dbReference type="InterPro" id="IPR003593">
    <property type="entry name" value="AAA+_ATPase"/>
</dbReference>
<evidence type="ECO:0000256" key="7">
    <source>
        <dbReference type="ARBA" id="ARBA00023065"/>
    </source>
</evidence>
<keyword evidence="4" id="KW-0547">Nucleotide-binding</keyword>
<dbReference type="InterPro" id="IPR027417">
    <property type="entry name" value="P-loop_NTPase"/>
</dbReference>
<dbReference type="GO" id="GO:0005524">
    <property type="term" value="F:ATP binding"/>
    <property type="evidence" value="ECO:0007669"/>
    <property type="project" value="UniProtKB-KW"/>
</dbReference>
<dbReference type="PROSITE" id="PS00211">
    <property type="entry name" value="ABC_TRANSPORTER_1"/>
    <property type="match status" value="1"/>
</dbReference>
<dbReference type="RefSeq" id="WP_107392946.1">
    <property type="nucleotide sequence ID" value="NZ_JAHCOE010000008.1"/>
</dbReference>
<reference evidence="10 11" key="1">
    <citation type="journal article" date="2016" name="Front. Microbiol.">
        <title>Comprehensive Phylogenetic Analysis of Bovine Non-aureus Staphylococci Species Based on Whole-Genome Sequencing.</title>
        <authorList>
            <person name="Naushad S."/>
            <person name="Barkema H.W."/>
            <person name="Luby C."/>
            <person name="Condas L.A."/>
            <person name="Nobrega D.B."/>
            <person name="Carson D.A."/>
            <person name="De Buck J."/>
        </authorList>
    </citation>
    <scope>NUCLEOTIDE SEQUENCE [LARGE SCALE GENOMIC DNA]</scope>
    <source>
        <strain evidence="10 11">SNUC 993</strain>
    </source>
</reference>
<protein>
    <submittedName>
        <fullName evidence="10">ABC transporter ATP-binding protein</fullName>
    </submittedName>
</protein>
<gene>
    <name evidence="10" type="ORF">BU607_10230</name>
</gene>
<evidence type="ECO:0000256" key="6">
    <source>
        <dbReference type="ARBA" id="ARBA00023004"/>
    </source>
</evidence>
<evidence type="ECO:0000259" key="9">
    <source>
        <dbReference type="PROSITE" id="PS50893"/>
    </source>
</evidence>
<evidence type="ECO:0000256" key="1">
    <source>
        <dbReference type="ARBA" id="ARBA00022448"/>
    </source>
</evidence>
<dbReference type="InterPro" id="IPR017871">
    <property type="entry name" value="ABC_transporter-like_CS"/>
</dbReference>
<evidence type="ECO:0000256" key="2">
    <source>
        <dbReference type="ARBA" id="ARBA00022475"/>
    </source>
</evidence>
<keyword evidence="5 10" id="KW-0067">ATP-binding</keyword>
<organism evidence="10 11">
    <name type="scientific">Staphylococcus auricularis</name>
    <dbReference type="NCBI Taxonomy" id="29379"/>
    <lineage>
        <taxon>Bacteria</taxon>
        <taxon>Bacillati</taxon>
        <taxon>Bacillota</taxon>
        <taxon>Bacilli</taxon>
        <taxon>Bacillales</taxon>
        <taxon>Staphylococcaceae</taxon>
        <taxon>Staphylococcus</taxon>
    </lineage>
</organism>
<proteinExistence type="predicted"/>
<dbReference type="Pfam" id="PF00005">
    <property type="entry name" value="ABC_tran"/>
    <property type="match status" value="1"/>
</dbReference>
<dbReference type="InterPro" id="IPR015853">
    <property type="entry name" value="ABC_transpr_FbpC"/>
</dbReference>
<dbReference type="EMBL" id="PZDI01000073">
    <property type="protein sequence ID" value="PTH12964.1"/>
    <property type="molecule type" value="Genomic_DNA"/>
</dbReference>
<keyword evidence="11" id="KW-1185">Reference proteome</keyword>
<dbReference type="CDD" id="cd03259">
    <property type="entry name" value="ABC_Carb_Solutes_like"/>
    <property type="match status" value="1"/>
</dbReference>
<feature type="domain" description="ABC transporter" evidence="9">
    <location>
        <begin position="2"/>
        <end position="230"/>
    </location>
</feature>
<keyword evidence="2" id="KW-1003">Cell membrane</keyword>
<dbReference type="PROSITE" id="PS50893">
    <property type="entry name" value="ABC_TRANSPORTER_2"/>
    <property type="match status" value="1"/>
</dbReference>
<evidence type="ECO:0000256" key="3">
    <source>
        <dbReference type="ARBA" id="ARBA00022496"/>
    </source>
</evidence>
<evidence type="ECO:0000313" key="10">
    <source>
        <dbReference type="EMBL" id="PTH12964.1"/>
    </source>
</evidence>
<evidence type="ECO:0000256" key="5">
    <source>
        <dbReference type="ARBA" id="ARBA00022840"/>
    </source>
</evidence>
<keyword evidence="1" id="KW-0813">Transport</keyword>
<accession>A0ABX5IBY8</accession>
<dbReference type="InterPro" id="IPR050093">
    <property type="entry name" value="ABC_SmlMolc_Importer"/>
</dbReference>
<dbReference type="PANTHER" id="PTHR42781">
    <property type="entry name" value="SPERMIDINE/PUTRESCINE IMPORT ATP-BINDING PROTEIN POTA"/>
    <property type="match status" value="1"/>
</dbReference>
<keyword evidence="3" id="KW-0410">Iron transport</keyword>
<keyword evidence="6" id="KW-0408">Iron</keyword>
<sequence>MLELKGVSKNYQENEVLRDINLEIEEGEIVTLLGPSGCGKTTLLNMILGLTEVSSGEIFYKNEAIQHKPMQQRNFNIVFQDYCLFPHLNAYENIVYGLKNLKRDVKDKKVTDLIELLELRPHLYKKTHELSGGQKQRVSIARTIVMEPEILLMDEPLSALDGVIKESIKDMIQKIAQALDLTTIIVTHDPEEALTMADKVVVIENGSIAQFDTPRNIINQPQSAFVEKFILDQLKVKRNHIYELFGEPHGA</sequence>
<dbReference type="Proteomes" id="UP000242694">
    <property type="component" value="Unassembled WGS sequence"/>
</dbReference>
<name>A0ABX5IBY8_9STAP</name>
<evidence type="ECO:0000256" key="8">
    <source>
        <dbReference type="ARBA" id="ARBA00023136"/>
    </source>
</evidence>
<dbReference type="SMART" id="SM00382">
    <property type="entry name" value="AAA"/>
    <property type="match status" value="1"/>
</dbReference>
<evidence type="ECO:0000313" key="11">
    <source>
        <dbReference type="Proteomes" id="UP000242694"/>
    </source>
</evidence>
<dbReference type="Gene3D" id="3.40.50.300">
    <property type="entry name" value="P-loop containing nucleotide triphosphate hydrolases"/>
    <property type="match status" value="1"/>
</dbReference>
<evidence type="ECO:0000256" key="4">
    <source>
        <dbReference type="ARBA" id="ARBA00022741"/>
    </source>
</evidence>
<keyword evidence="8" id="KW-0472">Membrane</keyword>
<dbReference type="InterPro" id="IPR003439">
    <property type="entry name" value="ABC_transporter-like_ATP-bd"/>
</dbReference>
<comment type="caution">
    <text evidence="10">The sequence shown here is derived from an EMBL/GenBank/DDBJ whole genome shotgun (WGS) entry which is preliminary data.</text>
</comment>
<dbReference type="PANTHER" id="PTHR42781:SF4">
    <property type="entry name" value="SPERMIDINE_PUTRESCINE IMPORT ATP-BINDING PROTEIN POTA"/>
    <property type="match status" value="1"/>
</dbReference>